<dbReference type="InterPro" id="IPR002784">
    <property type="entry name" value="Ribosomal_eL14_dom"/>
</dbReference>
<evidence type="ECO:0000313" key="5">
    <source>
        <dbReference type="EMBL" id="KAK5583132.1"/>
    </source>
</evidence>
<dbReference type="Proteomes" id="UP001344447">
    <property type="component" value="Unassembled WGS sequence"/>
</dbReference>
<name>A0AAN7Z0D2_9MYCE</name>
<evidence type="ECO:0000313" key="6">
    <source>
        <dbReference type="Proteomes" id="UP001344447"/>
    </source>
</evidence>
<dbReference type="GO" id="GO:0003723">
    <property type="term" value="F:RNA binding"/>
    <property type="evidence" value="ECO:0007669"/>
    <property type="project" value="InterPro"/>
</dbReference>
<feature type="domain" description="Large ribosomal subunit protein eL14" evidence="4">
    <location>
        <begin position="48"/>
        <end position="122"/>
    </location>
</feature>
<dbReference type="EMBL" id="JAVFKY010000001">
    <property type="protein sequence ID" value="KAK5583132.1"/>
    <property type="molecule type" value="Genomic_DNA"/>
</dbReference>
<dbReference type="InterPro" id="IPR039660">
    <property type="entry name" value="Ribosomal_eL14"/>
</dbReference>
<comment type="caution">
    <text evidence="5">The sequence shown here is derived from an EMBL/GenBank/DDBJ whole genome shotgun (WGS) entry which is preliminary data.</text>
</comment>
<evidence type="ECO:0000256" key="3">
    <source>
        <dbReference type="ARBA" id="ARBA00023274"/>
    </source>
</evidence>
<gene>
    <name evidence="5" type="ORF">RB653_004722</name>
</gene>
<dbReference type="Pfam" id="PF01929">
    <property type="entry name" value="Ribosomal_L14e"/>
    <property type="match status" value="1"/>
</dbReference>
<dbReference type="Gene3D" id="2.30.30.30">
    <property type="match status" value="1"/>
</dbReference>
<evidence type="ECO:0000256" key="2">
    <source>
        <dbReference type="ARBA" id="ARBA00022980"/>
    </source>
</evidence>
<keyword evidence="6" id="KW-1185">Reference proteome</keyword>
<evidence type="ECO:0000256" key="1">
    <source>
        <dbReference type="ARBA" id="ARBA00006592"/>
    </source>
</evidence>
<proteinExistence type="inferred from homology"/>
<keyword evidence="2" id="KW-0689">Ribosomal protein</keyword>
<dbReference type="GO" id="GO:0006412">
    <property type="term" value="P:translation"/>
    <property type="evidence" value="ECO:0007669"/>
    <property type="project" value="InterPro"/>
</dbReference>
<dbReference type="GO" id="GO:0003735">
    <property type="term" value="F:structural constituent of ribosome"/>
    <property type="evidence" value="ECO:0007669"/>
    <property type="project" value="InterPro"/>
</dbReference>
<dbReference type="GO" id="GO:0022625">
    <property type="term" value="C:cytosolic large ribosomal subunit"/>
    <property type="evidence" value="ECO:0007669"/>
    <property type="project" value="TreeGrafter"/>
</dbReference>
<accession>A0AAN7Z0D2</accession>
<dbReference type="PANTHER" id="PTHR11127">
    <property type="entry name" value="60S RIBOSOMAL PROTEIN L14"/>
    <property type="match status" value="1"/>
</dbReference>
<dbReference type="InterPro" id="IPR008991">
    <property type="entry name" value="Translation_prot_SH3-like_sf"/>
</dbReference>
<dbReference type="PANTHER" id="PTHR11127:SF2">
    <property type="entry name" value="LARGE RIBOSOMAL SUBUNIT PROTEIN EL14"/>
    <property type="match status" value="1"/>
</dbReference>
<dbReference type="SUPFAM" id="SSF50104">
    <property type="entry name" value="Translation proteins SH3-like domain"/>
    <property type="match status" value="1"/>
</dbReference>
<protein>
    <recommendedName>
        <fullName evidence="4">Large ribosomal subunit protein eL14 domain-containing protein</fullName>
    </recommendedName>
</protein>
<reference evidence="5 6" key="1">
    <citation type="submission" date="2023-11" db="EMBL/GenBank/DDBJ databases">
        <title>Dfirmibasis_genome.</title>
        <authorList>
            <person name="Edelbroek B."/>
            <person name="Kjellin J."/>
            <person name="Jerlstrom-Hultqvist J."/>
            <person name="Soderbom F."/>
        </authorList>
    </citation>
    <scope>NUCLEOTIDE SEQUENCE [LARGE SCALE GENOMIC DNA]</scope>
    <source>
        <strain evidence="5 6">TNS-C-14</strain>
    </source>
</reference>
<comment type="similarity">
    <text evidence="1">Belongs to the eukaryotic ribosomal protein eL14 family.</text>
</comment>
<sequence>MISKFSLFVEIGRVVVINYGEYINKTAVIIDVLDQNRALVAGPHNGVERHIINLKWINLTPLKVNIQRGARINTLLAAIKAGDLENKIVALTAVKKINARAAKSNQTDFERFKANLIRRKLNKKVSGEVKKLVNIANRAAHKKAVAQKAAGHVKKTL</sequence>
<evidence type="ECO:0000259" key="4">
    <source>
        <dbReference type="Pfam" id="PF01929"/>
    </source>
</evidence>
<organism evidence="5 6">
    <name type="scientific">Dictyostelium firmibasis</name>
    <dbReference type="NCBI Taxonomy" id="79012"/>
    <lineage>
        <taxon>Eukaryota</taxon>
        <taxon>Amoebozoa</taxon>
        <taxon>Evosea</taxon>
        <taxon>Eumycetozoa</taxon>
        <taxon>Dictyostelia</taxon>
        <taxon>Dictyosteliales</taxon>
        <taxon>Dictyosteliaceae</taxon>
        <taxon>Dictyostelium</taxon>
    </lineage>
</organism>
<dbReference type="GO" id="GO:0042273">
    <property type="term" value="P:ribosomal large subunit biogenesis"/>
    <property type="evidence" value="ECO:0007669"/>
    <property type="project" value="TreeGrafter"/>
</dbReference>
<dbReference type="InterPro" id="IPR014722">
    <property type="entry name" value="Rib_uL2_dom2"/>
</dbReference>
<keyword evidence="3" id="KW-0687">Ribonucleoprotein</keyword>
<dbReference type="AlphaFoldDB" id="A0AAN7Z0D2"/>
<dbReference type="CDD" id="cd23702">
    <property type="entry name" value="eL14"/>
    <property type="match status" value="1"/>
</dbReference>